<organism evidence="1 2">
    <name type="scientific">Dactylosporangium roseum</name>
    <dbReference type="NCBI Taxonomy" id="47989"/>
    <lineage>
        <taxon>Bacteria</taxon>
        <taxon>Bacillati</taxon>
        <taxon>Actinomycetota</taxon>
        <taxon>Actinomycetes</taxon>
        <taxon>Micromonosporales</taxon>
        <taxon>Micromonosporaceae</taxon>
        <taxon>Dactylosporangium</taxon>
    </lineage>
</organism>
<name>A0ABY5ZBS5_9ACTN</name>
<dbReference type="EMBL" id="CP073721">
    <property type="protein sequence ID" value="UWZ37784.1"/>
    <property type="molecule type" value="Genomic_DNA"/>
</dbReference>
<evidence type="ECO:0000313" key="2">
    <source>
        <dbReference type="Proteomes" id="UP001058271"/>
    </source>
</evidence>
<dbReference type="Proteomes" id="UP001058271">
    <property type="component" value="Chromosome"/>
</dbReference>
<protein>
    <submittedName>
        <fullName evidence="1">Uncharacterized protein</fullName>
    </submittedName>
</protein>
<accession>A0ABY5ZBS5</accession>
<reference evidence="1" key="1">
    <citation type="submission" date="2021-04" db="EMBL/GenBank/DDBJ databases">
        <title>Biosynthetic gene clusters of Dactylosporangioum roseum.</title>
        <authorList>
            <person name="Hartkoorn R.C."/>
            <person name="Beaudoing E."/>
            <person name="Hot D."/>
            <person name="Moureu S."/>
        </authorList>
    </citation>
    <scope>NUCLEOTIDE SEQUENCE</scope>
    <source>
        <strain evidence="1">NRRL B-16295</strain>
    </source>
</reference>
<keyword evidence="2" id="KW-1185">Reference proteome</keyword>
<proteinExistence type="predicted"/>
<gene>
    <name evidence="1" type="ORF">Drose_05800</name>
</gene>
<sequence>MTTPDKPTHYAQAEAILAGLPKPDRLDYDLQIAAAQAHATLAVADQLDSLDSTLRDLHETLRGSGR</sequence>
<dbReference type="RefSeq" id="WP_260727147.1">
    <property type="nucleotide sequence ID" value="NZ_BAAABS010000033.1"/>
</dbReference>
<evidence type="ECO:0000313" key="1">
    <source>
        <dbReference type="EMBL" id="UWZ37784.1"/>
    </source>
</evidence>